<protein>
    <submittedName>
        <fullName evidence="4">Glutathione S-transferase family protein</fullName>
    </submittedName>
</protein>
<dbReference type="SFLD" id="SFLDS00019">
    <property type="entry name" value="Glutathione_Transferase_(cytos"/>
    <property type="match status" value="1"/>
</dbReference>
<dbReference type="InterPro" id="IPR036249">
    <property type="entry name" value="Thioredoxin-like_sf"/>
</dbReference>
<evidence type="ECO:0000256" key="1">
    <source>
        <dbReference type="SAM" id="MobiDB-lite"/>
    </source>
</evidence>
<dbReference type="SUPFAM" id="SSF47616">
    <property type="entry name" value="GST C-terminal domain-like"/>
    <property type="match status" value="1"/>
</dbReference>
<dbReference type="InterPro" id="IPR036282">
    <property type="entry name" value="Glutathione-S-Trfase_C_sf"/>
</dbReference>
<evidence type="ECO:0000313" key="4">
    <source>
        <dbReference type="EMBL" id="MWJ27745.1"/>
    </source>
</evidence>
<evidence type="ECO:0000313" key="5">
    <source>
        <dbReference type="Proteomes" id="UP000437638"/>
    </source>
</evidence>
<dbReference type="Gene3D" id="1.20.1050.10">
    <property type="match status" value="1"/>
</dbReference>
<sequence>MIELYTWSTPNGRKASIMLEELGLPYRVIAVDITKEQQHDAEFRKISPNGKIPALLDHEAKDASGQPRRLFESGNILIYLAEKTGILLPESGEERSETLGWLFFQMAHLGPMVGQWHWFKNAAPEKSDMAIKRYREESLRLLEVMNARLEEEPYLGGAHYSIADIACYAWAKTAVEELSEEETEAEAVAGLNPLLNWLKRVGARPAVVRGMQIPDDQQKEQAATRSSLRESAE</sequence>
<dbReference type="PANTHER" id="PTHR44051">
    <property type="entry name" value="GLUTATHIONE S-TRANSFERASE-RELATED"/>
    <property type="match status" value="1"/>
</dbReference>
<accession>A0A7X3H1F4</accession>
<dbReference type="PROSITE" id="PS50405">
    <property type="entry name" value="GST_CTER"/>
    <property type="match status" value="1"/>
</dbReference>
<dbReference type="AlphaFoldDB" id="A0A7X3H1F4"/>
<feature type="domain" description="GST C-terminal" evidence="3">
    <location>
        <begin position="91"/>
        <end position="226"/>
    </location>
</feature>
<dbReference type="EMBL" id="WTKP01000003">
    <property type="protein sequence ID" value="MWJ27745.1"/>
    <property type="molecule type" value="Genomic_DNA"/>
</dbReference>
<reference evidence="4 5" key="1">
    <citation type="submission" date="2019-12" db="EMBL/GenBank/DDBJ databases">
        <title>Halomonas rutogse sp. nov. isolated from two lakes on Tibetan Plateau.</title>
        <authorList>
            <person name="Gao P."/>
        </authorList>
    </citation>
    <scope>NUCLEOTIDE SEQUENCE [LARGE SCALE GENOMIC DNA]</scope>
    <source>
        <strain evidence="4 5">ZH2S</strain>
    </source>
</reference>
<dbReference type="InterPro" id="IPR040079">
    <property type="entry name" value="Glutathione_S-Trfase"/>
</dbReference>
<dbReference type="RefSeq" id="WP_160417938.1">
    <property type="nucleotide sequence ID" value="NZ_WTKP01000003.1"/>
</dbReference>
<keyword evidence="4" id="KW-0808">Transferase</keyword>
<dbReference type="GO" id="GO:0016740">
    <property type="term" value="F:transferase activity"/>
    <property type="evidence" value="ECO:0007669"/>
    <property type="project" value="UniProtKB-KW"/>
</dbReference>
<dbReference type="Proteomes" id="UP000437638">
    <property type="component" value="Unassembled WGS sequence"/>
</dbReference>
<dbReference type="Pfam" id="PF00043">
    <property type="entry name" value="GST_C"/>
    <property type="match status" value="1"/>
</dbReference>
<keyword evidence="5" id="KW-1185">Reference proteome</keyword>
<proteinExistence type="predicted"/>
<evidence type="ECO:0000259" key="2">
    <source>
        <dbReference type="PROSITE" id="PS50404"/>
    </source>
</evidence>
<dbReference type="InterPro" id="IPR004045">
    <property type="entry name" value="Glutathione_S-Trfase_N"/>
</dbReference>
<dbReference type="InterPro" id="IPR010987">
    <property type="entry name" value="Glutathione-S-Trfase_C-like"/>
</dbReference>
<dbReference type="Pfam" id="PF13409">
    <property type="entry name" value="GST_N_2"/>
    <property type="match status" value="1"/>
</dbReference>
<feature type="region of interest" description="Disordered" evidence="1">
    <location>
        <begin position="210"/>
        <end position="233"/>
    </location>
</feature>
<comment type="caution">
    <text evidence="4">The sequence shown here is derived from an EMBL/GenBank/DDBJ whole genome shotgun (WGS) entry which is preliminary data.</text>
</comment>
<dbReference type="PANTHER" id="PTHR44051:SF8">
    <property type="entry name" value="GLUTATHIONE S-TRANSFERASE GSTA"/>
    <property type="match status" value="1"/>
</dbReference>
<dbReference type="SFLD" id="SFLDG01151">
    <property type="entry name" value="Main.2:_Nu-like"/>
    <property type="match status" value="1"/>
</dbReference>
<gene>
    <name evidence="4" type="ORF">GPM19_05900</name>
</gene>
<dbReference type="PROSITE" id="PS50404">
    <property type="entry name" value="GST_NTER"/>
    <property type="match status" value="1"/>
</dbReference>
<dbReference type="CDD" id="cd03048">
    <property type="entry name" value="GST_N_Ure2p_like"/>
    <property type="match status" value="1"/>
</dbReference>
<dbReference type="SUPFAM" id="SSF52833">
    <property type="entry name" value="Thioredoxin-like"/>
    <property type="match status" value="1"/>
</dbReference>
<name>A0A7X3H1F4_9GAMM</name>
<organism evidence="4 5">
    <name type="scientific">Vreelandella zhuhanensis</name>
    <dbReference type="NCBI Taxonomy" id="2684210"/>
    <lineage>
        <taxon>Bacteria</taxon>
        <taxon>Pseudomonadati</taxon>
        <taxon>Pseudomonadota</taxon>
        <taxon>Gammaproteobacteria</taxon>
        <taxon>Oceanospirillales</taxon>
        <taxon>Halomonadaceae</taxon>
        <taxon>Vreelandella</taxon>
    </lineage>
</organism>
<dbReference type="Gene3D" id="3.40.30.10">
    <property type="entry name" value="Glutaredoxin"/>
    <property type="match status" value="1"/>
</dbReference>
<evidence type="ECO:0000259" key="3">
    <source>
        <dbReference type="PROSITE" id="PS50405"/>
    </source>
</evidence>
<feature type="domain" description="GST N-terminal" evidence="2">
    <location>
        <begin position="1"/>
        <end position="88"/>
    </location>
</feature>
<dbReference type="SFLD" id="SFLDG00358">
    <property type="entry name" value="Main_(cytGST)"/>
    <property type="match status" value="1"/>
</dbReference>
<dbReference type="InterPro" id="IPR004046">
    <property type="entry name" value="GST_C"/>
</dbReference>